<dbReference type="PANTHER" id="PTHR47969:SF15">
    <property type="entry name" value="CHROMOSOME-ASSOCIATED KINESIN KIF4A-RELATED"/>
    <property type="match status" value="1"/>
</dbReference>
<evidence type="ECO:0000256" key="4">
    <source>
        <dbReference type="ARBA" id="ARBA00022840"/>
    </source>
</evidence>
<dbReference type="Proteomes" id="UP000039865">
    <property type="component" value="Unassembled WGS sequence"/>
</dbReference>
<reference evidence="10 11" key="1">
    <citation type="submission" date="2014-06" db="EMBL/GenBank/DDBJ databases">
        <authorList>
            <person name="Swart Estienne"/>
        </authorList>
    </citation>
    <scope>NUCLEOTIDE SEQUENCE [LARGE SCALE GENOMIC DNA]</scope>
    <source>
        <strain evidence="10 11">130c</strain>
    </source>
</reference>
<dbReference type="EMBL" id="CCKQ01011450">
    <property type="protein sequence ID" value="CDW83018.1"/>
    <property type="molecule type" value="Genomic_DNA"/>
</dbReference>
<comment type="similarity">
    <text evidence="6 7">Belongs to the TRAFAC class myosin-kinesin ATPase superfamily. Kinesin family.</text>
</comment>
<dbReference type="GO" id="GO:0007018">
    <property type="term" value="P:microtubule-based movement"/>
    <property type="evidence" value="ECO:0007669"/>
    <property type="project" value="InterPro"/>
</dbReference>
<keyword evidence="7" id="KW-0505">Motor protein</keyword>
<comment type="caution">
    <text evidence="6">Lacks conserved residue(s) required for the propagation of feature annotation.</text>
</comment>
<dbReference type="InterPro" id="IPR036961">
    <property type="entry name" value="Kinesin_motor_dom_sf"/>
</dbReference>
<keyword evidence="7" id="KW-0493">Microtubule</keyword>
<comment type="subcellular location">
    <subcellularLocation>
        <location evidence="1">Cytoplasm</location>
    </subcellularLocation>
</comment>
<evidence type="ECO:0000256" key="5">
    <source>
        <dbReference type="ARBA" id="ARBA00023054"/>
    </source>
</evidence>
<feature type="domain" description="Kinesin motor" evidence="9">
    <location>
        <begin position="1"/>
        <end position="276"/>
    </location>
</feature>
<dbReference type="InterPro" id="IPR019821">
    <property type="entry name" value="Kinesin_motor_CS"/>
</dbReference>
<dbReference type="GO" id="GO:0051231">
    <property type="term" value="P:spindle elongation"/>
    <property type="evidence" value="ECO:0007669"/>
    <property type="project" value="TreeGrafter"/>
</dbReference>
<dbReference type="GO" id="GO:0008017">
    <property type="term" value="F:microtubule binding"/>
    <property type="evidence" value="ECO:0007669"/>
    <property type="project" value="InterPro"/>
</dbReference>
<evidence type="ECO:0000313" key="11">
    <source>
        <dbReference type="Proteomes" id="UP000039865"/>
    </source>
</evidence>
<feature type="region of interest" description="Disordered" evidence="8">
    <location>
        <begin position="592"/>
        <end position="622"/>
    </location>
</feature>
<dbReference type="InterPro" id="IPR027640">
    <property type="entry name" value="Kinesin-like_fam"/>
</dbReference>
<keyword evidence="11" id="KW-1185">Reference proteome</keyword>
<proteinExistence type="inferred from homology"/>
<evidence type="ECO:0000256" key="6">
    <source>
        <dbReference type="PROSITE-ProRule" id="PRU00283"/>
    </source>
</evidence>
<sequence length="642" mass="74489">MEGYDYALFEQKTLNGKHYSMSPITQQKQNVGLAVRTIREFFKQKQNIKDHIRENFQFSVSFFQIYNERVYDLLNFNGSSTATVPGGRKYLSQQNDLKVRWNNKDQFVVENLYTYECLNSKEAIALYNQGIKNKVVSSHKMNHASSRSHCIFSIQVDQYSTDKNPQIISSSKMFLVDLAGSERISFIGDIDKETQKETIQINKSLMTLRKCIGALSSQTIDDQKHVPYRECKLTSILKQSLGGNCYCLMIACVSPSDYNYEENIQTLNYAMKTNNIKNLPIKNKDLDMSAIEKLKQYNKKLERLPITRYDHNSLITDKAKYLADSFEIVKDEFSRSGLEKFSRIENQRSEQRKCAALRIAQTKFQPNQITSIAITRNQQYPLYQHPQATQDFPDQFYSANNGNFNEYKDIEKKIFDNRQKIVELKKVLIPFGSTSNPINSNFENSIIASSPEYQSNANSASIKSNNNYENFSLMNRNIPRINDSRDFIRHHDEYTIPSSSINKTFDNKSMLHQQLNRSPPKNIIVNKLPNGASSLLFKNIDLNLKESETQSNKDARIEQNMKFIINNPRQNRDNFDQRSRTPNQGQIMQYKEKQMQGQVQEGTQKYQQNDGSKSSKMLQNPKVNDLQLKIKKRIIDEDFATR</sequence>
<evidence type="ECO:0000256" key="3">
    <source>
        <dbReference type="ARBA" id="ARBA00022741"/>
    </source>
</evidence>
<dbReference type="SMART" id="SM00129">
    <property type="entry name" value="KISc"/>
    <property type="match status" value="1"/>
</dbReference>
<dbReference type="GO" id="GO:0005874">
    <property type="term" value="C:microtubule"/>
    <property type="evidence" value="ECO:0007669"/>
    <property type="project" value="UniProtKB-KW"/>
</dbReference>
<dbReference type="InterPro" id="IPR001752">
    <property type="entry name" value="Kinesin_motor_dom"/>
</dbReference>
<dbReference type="OrthoDB" id="3176171at2759"/>
<keyword evidence="3 7" id="KW-0547">Nucleotide-binding</keyword>
<feature type="compositionally biased region" description="Polar residues" evidence="8">
    <location>
        <begin position="595"/>
        <end position="622"/>
    </location>
</feature>
<dbReference type="PROSITE" id="PS50067">
    <property type="entry name" value="KINESIN_MOTOR_2"/>
    <property type="match status" value="1"/>
</dbReference>
<accession>A0A078APZ5</accession>
<keyword evidence="4 7" id="KW-0067">ATP-binding</keyword>
<dbReference type="PRINTS" id="PR00380">
    <property type="entry name" value="KINESINHEAVY"/>
</dbReference>
<dbReference type="AlphaFoldDB" id="A0A078APZ5"/>
<dbReference type="InParanoid" id="A0A078APZ5"/>
<dbReference type="SUPFAM" id="SSF52540">
    <property type="entry name" value="P-loop containing nucleoside triphosphate hydrolases"/>
    <property type="match status" value="1"/>
</dbReference>
<keyword evidence="2" id="KW-0963">Cytoplasm</keyword>
<dbReference type="PANTHER" id="PTHR47969">
    <property type="entry name" value="CHROMOSOME-ASSOCIATED KINESIN KIF4A-RELATED"/>
    <property type="match status" value="1"/>
</dbReference>
<evidence type="ECO:0000256" key="7">
    <source>
        <dbReference type="RuleBase" id="RU000394"/>
    </source>
</evidence>
<name>A0A078APZ5_STYLE</name>
<dbReference type="GO" id="GO:0007052">
    <property type="term" value="P:mitotic spindle organization"/>
    <property type="evidence" value="ECO:0007669"/>
    <property type="project" value="TreeGrafter"/>
</dbReference>
<dbReference type="InterPro" id="IPR027417">
    <property type="entry name" value="P-loop_NTPase"/>
</dbReference>
<evidence type="ECO:0000256" key="2">
    <source>
        <dbReference type="ARBA" id="ARBA00022490"/>
    </source>
</evidence>
<dbReference type="GO" id="GO:0005875">
    <property type="term" value="C:microtubule associated complex"/>
    <property type="evidence" value="ECO:0007669"/>
    <property type="project" value="TreeGrafter"/>
</dbReference>
<dbReference type="GO" id="GO:0003777">
    <property type="term" value="F:microtubule motor activity"/>
    <property type="evidence" value="ECO:0007669"/>
    <property type="project" value="InterPro"/>
</dbReference>
<organism evidence="10 11">
    <name type="scientific">Stylonychia lemnae</name>
    <name type="common">Ciliate</name>
    <dbReference type="NCBI Taxonomy" id="5949"/>
    <lineage>
        <taxon>Eukaryota</taxon>
        <taxon>Sar</taxon>
        <taxon>Alveolata</taxon>
        <taxon>Ciliophora</taxon>
        <taxon>Intramacronucleata</taxon>
        <taxon>Spirotrichea</taxon>
        <taxon>Stichotrichia</taxon>
        <taxon>Sporadotrichida</taxon>
        <taxon>Oxytrichidae</taxon>
        <taxon>Stylonychinae</taxon>
        <taxon>Stylonychia</taxon>
    </lineage>
</organism>
<dbReference type="GO" id="GO:0005737">
    <property type="term" value="C:cytoplasm"/>
    <property type="evidence" value="ECO:0007669"/>
    <property type="project" value="UniProtKB-SubCell"/>
</dbReference>
<protein>
    <recommendedName>
        <fullName evidence="7">Kinesin-like protein</fullName>
    </recommendedName>
</protein>
<dbReference type="GO" id="GO:0005524">
    <property type="term" value="F:ATP binding"/>
    <property type="evidence" value="ECO:0007669"/>
    <property type="project" value="UniProtKB-KW"/>
</dbReference>
<keyword evidence="5" id="KW-0175">Coiled coil</keyword>
<gene>
    <name evidence="10" type="primary">Contig17654.g18775</name>
    <name evidence="10" type="ORF">STYLEM_12057</name>
</gene>
<evidence type="ECO:0000313" key="10">
    <source>
        <dbReference type="EMBL" id="CDW83018.1"/>
    </source>
</evidence>
<evidence type="ECO:0000256" key="8">
    <source>
        <dbReference type="SAM" id="MobiDB-lite"/>
    </source>
</evidence>
<dbReference type="Pfam" id="PF00225">
    <property type="entry name" value="Kinesin"/>
    <property type="match status" value="1"/>
</dbReference>
<dbReference type="Gene3D" id="3.40.850.10">
    <property type="entry name" value="Kinesin motor domain"/>
    <property type="match status" value="1"/>
</dbReference>
<evidence type="ECO:0000259" key="9">
    <source>
        <dbReference type="PROSITE" id="PS50067"/>
    </source>
</evidence>
<dbReference type="PROSITE" id="PS00411">
    <property type="entry name" value="KINESIN_MOTOR_1"/>
    <property type="match status" value="1"/>
</dbReference>
<evidence type="ECO:0000256" key="1">
    <source>
        <dbReference type="ARBA" id="ARBA00004496"/>
    </source>
</evidence>